<dbReference type="InterPro" id="IPR027417">
    <property type="entry name" value="P-loop_NTPase"/>
</dbReference>
<dbReference type="Gene3D" id="3.40.50.300">
    <property type="entry name" value="P-loop containing nucleotide triphosphate hydrolases"/>
    <property type="match status" value="1"/>
</dbReference>
<protein>
    <recommendedName>
        <fullName evidence="2">Sulfotransferase domain-containing protein</fullName>
    </recommendedName>
</protein>
<accession>A0A383BX21</accession>
<evidence type="ECO:0008006" key="2">
    <source>
        <dbReference type="Google" id="ProtNLM"/>
    </source>
</evidence>
<proteinExistence type="predicted"/>
<sequence>MIFGLGLPRTGTSSIAIALRKLGFRGKNYCLIHNDKVDDDLLESYNKFDINNSNYLNYKSIYYNSTSSTKYILTTRDRLSWRDSINKFKDISCFEINKLPDVIDYENEVKFFFKKNNALDKLLVINLKRINWVILSEFLEVEIPYDIGNFPHIYSRKIQKKKI</sequence>
<evidence type="ECO:0000313" key="1">
    <source>
        <dbReference type="EMBL" id="SVE24353.1"/>
    </source>
</evidence>
<name>A0A383BX21_9ZZZZ</name>
<gene>
    <name evidence="1" type="ORF">METZ01_LOCUS477207</name>
</gene>
<dbReference type="Pfam" id="PF17784">
    <property type="entry name" value="Sulfotransfer_4"/>
    <property type="match status" value="1"/>
</dbReference>
<dbReference type="EMBL" id="UINC01203887">
    <property type="protein sequence ID" value="SVE24353.1"/>
    <property type="molecule type" value="Genomic_DNA"/>
</dbReference>
<dbReference type="AlphaFoldDB" id="A0A383BX21"/>
<organism evidence="1">
    <name type="scientific">marine metagenome</name>
    <dbReference type="NCBI Taxonomy" id="408172"/>
    <lineage>
        <taxon>unclassified sequences</taxon>
        <taxon>metagenomes</taxon>
        <taxon>ecological metagenomes</taxon>
    </lineage>
</organism>
<dbReference type="InterPro" id="IPR040632">
    <property type="entry name" value="Sulfotransfer_4"/>
</dbReference>
<reference evidence="1" key="1">
    <citation type="submission" date="2018-05" db="EMBL/GenBank/DDBJ databases">
        <authorList>
            <person name="Lanie J.A."/>
            <person name="Ng W.-L."/>
            <person name="Kazmierczak K.M."/>
            <person name="Andrzejewski T.M."/>
            <person name="Davidsen T.M."/>
            <person name="Wayne K.J."/>
            <person name="Tettelin H."/>
            <person name="Glass J.I."/>
            <person name="Rusch D."/>
            <person name="Podicherti R."/>
            <person name="Tsui H.-C.T."/>
            <person name="Winkler M.E."/>
        </authorList>
    </citation>
    <scope>NUCLEOTIDE SEQUENCE</scope>
</reference>
<dbReference type="SUPFAM" id="SSF52540">
    <property type="entry name" value="P-loop containing nucleoside triphosphate hydrolases"/>
    <property type="match status" value="1"/>
</dbReference>